<reference evidence="2" key="1">
    <citation type="journal article" date="2020" name="Stud. Mycol.">
        <title>101 Dothideomycetes genomes: A test case for predicting lifestyles and emergence of pathogens.</title>
        <authorList>
            <person name="Haridas S."/>
            <person name="Albert R."/>
            <person name="Binder M."/>
            <person name="Bloem J."/>
            <person name="LaButti K."/>
            <person name="Salamov A."/>
            <person name="Andreopoulos B."/>
            <person name="Baker S."/>
            <person name="Barry K."/>
            <person name="Bills G."/>
            <person name="Bluhm B."/>
            <person name="Cannon C."/>
            <person name="Castanera R."/>
            <person name="Culley D."/>
            <person name="Daum C."/>
            <person name="Ezra D."/>
            <person name="Gonzalez J."/>
            <person name="Henrissat B."/>
            <person name="Kuo A."/>
            <person name="Liang C."/>
            <person name="Lipzen A."/>
            <person name="Lutzoni F."/>
            <person name="Magnuson J."/>
            <person name="Mondo S."/>
            <person name="Nolan M."/>
            <person name="Ohm R."/>
            <person name="Pangilinan J."/>
            <person name="Park H.-J."/>
            <person name="Ramirez L."/>
            <person name="Alfaro M."/>
            <person name="Sun H."/>
            <person name="Tritt A."/>
            <person name="Yoshinaga Y."/>
            <person name="Zwiers L.-H."/>
            <person name="Turgeon B."/>
            <person name="Goodwin S."/>
            <person name="Spatafora J."/>
            <person name="Crous P."/>
            <person name="Grigoriev I."/>
        </authorList>
    </citation>
    <scope>NUCLEOTIDE SEQUENCE [LARGE SCALE GENOMIC DNA]</scope>
    <source>
        <strain evidence="2">CBS 304.66</strain>
    </source>
</reference>
<keyword evidence="2" id="KW-1185">Reference proteome</keyword>
<proteinExistence type="predicted"/>
<dbReference type="Proteomes" id="UP000800093">
    <property type="component" value="Unassembled WGS sequence"/>
</dbReference>
<protein>
    <submittedName>
        <fullName evidence="1">Uncharacterized protein</fullName>
    </submittedName>
</protein>
<name>A0A9P4K910_9PLEO</name>
<evidence type="ECO:0000313" key="1">
    <source>
        <dbReference type="EMBL" id="KAF2262240.1"/>
    </source>
</evidence>
<organism evidence="1 2">
    <name type="scientific">Lojkania enalia</name>
    <dbReference type="NCBI Taxonomy" id="147567"/>
    <lineage>
        <taxon>Eukaryota</taxon>
        <taxon>Fungi</taxon>
        <taxon>Dikarya</taxon>
        <taxon>Ascomycota</taxon>
        <taxon>Pezizomycotina</taxon>
        <taxon>Dothideomycetes</taxon>
        <taxon>Pleosporomycetidae</taxon>
        <taxon>Pleosporales</taxon>
        <taxon>Pleosporales incertae sedis</taxon>
        <taxon>Lojkania</taxon>
    </lineage>
</organism>
<gene>
    <name evidence="1" type="ORF">CC78DRAFT_323634</name>
</gene>
<evidence type="ECO:0000313" key="2">
    <source>
        <dbReference type="Proteomes" id="UP000800093"/>
    </source>
</evidence>
<dbReference type="AlphaFoldDB" id="A0A9P4K910"/>
<accession>A0A9P4K910</accession>
<comment type="caution">
    <text evidence="1">The sequence shown here is derived from an EMBL/GenBank/DDBJ whole genome shotgun (WGS) entry which is preliminary data.</text>
</comment>
<sequence>MNANKGFGRDRNSLECLNAILSVCANLRESCGCIKRCGIPTSHLYYQSLGELYCSPPASSLSSFFVLPSLWRPARSMASSHCSTVLSRCAWTRAGRTPITLANGTIGGGEFRIRYSISIKRQHFLFRKSHTRSCRDAIQELGGEWHALHDSPTERDRDIPLLWPSKAP</sequence>
<dbReference type="EMBL" id="ML986643">
    <property type="protein sequence ID" value="KAF2262240.1"/>
    <property type="molecule type" value="Genomic_DNA"/>
</dbReference>